<comment type="caution">
    <text evidence="1">The sequence shown here is derived from an EMBL/GenBank/DDBJ whole genome shotgun (WGS) entry which is preliminary data.</text>
</comment>
<accession>A0ACA9M305</accession>
<proteinExistence type="predicted"/>
<gene>
    <name evidence="1" type="ORF">SCALOS_LOCUS5365</name>
</gene>
<dbReference type="Proteomes" id="UP000789860">
    <property type="component" value="Unassembled WGS sequence"/>
</dbReference>
<sequence>MLSSNSKRKICGFLHHHSDNTIQEGSIIKYQYDIKYYKIILYNIKEYLYIIFISKGIHKYSSPPSKVPNKITNKLKDIIKEASEEL</sequence>
<dbReference type="EMBL" id="CAJVPM010008616">
    <property type="protein sequence ID" value="CAG8556636.1"/>
    <property type="molecule type" value="Genomic_DNA"/>
</dbReference>
<protein>
    <submittedName>
        <fullName evidence="1">1160_t:CDS:1</fullName>
    </submittedName>
</protein>
<name>A0ACA9M305_9GLOM</name>
<keyword evidence="2" id="KW-1185">Reference proteome</keyword>
<reference evidence="1" key="1">
    <citation type="submission" date="2021-06" db="EMBL/GenBank/DDBJ databases">
        <authorList>
            <person name="Kallberg Y."/>
            <person name="Tangrot J."/>
            <person name="Rosling A."/>
        </authorList>
    </citation>
    <scope>NUCLEOTIDE SEQUENCE</scope>
    <source>
        <strain evidence="1">AU212A</strain>
    </source>
</reference>
<evidence type="ECO:0000313" key="2">
    <source>
        <dbReference type="Proteomes" id="UP000789860"/>
    </source>
</evidence>
<feature type="non-terminal residue" evidence="1">
    <location>
        <position position="86"/>
    </location>
</feature>
<organism evidence="1 2">
    <name type="scientific">Scutellospora calospora</name>
    <dbReference type="NCBI Taxonomy" id="85575"/>
    <lineage>
        <taxon>Eukaryota</taxon>
        <taxon>Fungi</taxon>
        <taxon>Fungi incertae sedis</taxon>
        <taxon>Mucoromycota</taxon>
        <taxon>Glomeromycotina</taxon>
        <taxon>Glomeromycetes</taxon>
        <taxon>Diversisporales</taxon>
        <taxon>Gigasporaceae</taxon>
        <taxon>Scutellospora</taxon>
    </lineage>
</organism>
<evidence type="ECO:0000313" key="1">
    <source>
        <dbReference type="EMBL" id="CAG8556636.1"/>
    </source>
</evidence>